<evidence type="ECO:0000256" key="1">
    <source>
        <dbReference type="SAM" id="Phobius"/>
    </source>
</evidence>
<sequence>MKYGLRTLALAFIGVPLCAHIVIFILVLLVNSVAYVSFKMQLALGANLSTEETMQWFIFAPGCVVMLIVGWLWARYTRPTLNIPSRHCLLLLPALLALTAWVAIMQYTGYSFVSKAYANLFYWSLPWWGIDLLALLSGWYWGMVLIPVGTQIGFTLGYSWRSRRQPVSKNERRYRLGVLMGLVLLCLFALWQAKQRADKYVHMDKRFSVREVIDSLGKYRPDVSGNKLIRLQAKAPFQFSEHWPRWDGATAAYPLYASAFYALNTFPDTTSSYDIRSCCLKNSRTPIAYQKLIDNKTDIIFVAQPLKGRRNARKRLALR</sequence>
<name>A0ABY6VBJ1_9ENTR</name>
<feature type="transmembrane region" description="Helical" evidence="1">
    <location>
        <begin position="127"/>
        <end position="154"/>
    </location>
</feature>
<comment type="caution">
    <text evidence="2">The sequence shown here is derived from an EMBL/GenBank/DDBJ whole genome shotgun (WGS) entry which is preliminary data.</text>
</comment>
<keyword evidence="3" id="KW-1185">Reference proteome</keyword>
<feature type="transmembrane region" description="Helical" evidence="1">
    <location>
        <begin position="174"/>
        <end position="193"/>
    </location>
</feature>
<organism evidence="2 3">
    <name type="scientific">Klebsiella spallanzanii</name>
    <dbReference type="NCBI Taxonomy" id="2587528"/>
    <lineage>
        <taxon>Bacteria</taxon>
        <taxon>Pseudomonadati</taxon>
        <taxon>Pseudomonadota</taxon>
        <taxon>Gammaproteobacteria</taxon>
        <taxon>Enterobacterales</taxon>
        <taxon>Enterobacteriaceae</taxon>
        <taxon>Klebsiella/Raoultella group</taxon>
        <taxon>Klebsiella</taxon>
    </lineage>
</organism>
<keyword evidence="1" id="KW-1133">Transmembrane helix</keyword>
<feature type="transmembrane region" description="Helical" evidence="1">
    <location>
        <begin position="7"/>
        <end position="36"/>
    </location>
</feature>
<keyword evidence="1" id="KW-0812">Transmembrane</keyword>
<accession>A0ABY6VBJ1</accession>
<evidence type="ECO:0000313" key="3">
    <source>
        <dbReference type="Proteomes" id="UP000317652"/>
    </source>
</evidence>
<proteinExistence type="predicted"/>
<feature type="transmembrane region" description="Helical" evidence="1">
    <location>
        <begin position="56"/>
        <end position="76"/>
    </location>
</feature>
<feature type="transmembrane region" description="Helical" evidence="1">
    <location>
        <begin position="88"/>
        <end position="107"/>
    </location>
</feature>
<dbReference type="Proteomes" id="UP000317652">
    <property type="component" value="Unassembled WGS sequence"/>
</dbReference>
<protein>
    <submittedName>
        <fullName evidence="2">Uncharacterized protein</fullName>
    </submittedName>
</protein>
<gene>
    <name evidence="2" type="ORF">SB6411_01249</name>
</gene>
<evidence type="ECO:0000313" key="2">
    <source>
        <dbReference type="EMBL" id="VUS49407.1"/>
    </source>
</evidence>
<keyword evidence="1" id="KW-0472">Membrane</keyword>
<dbReference type="EMBL" id="CABGGS010000012">
    <property type="protein sequence ID" value="VUS49407.1"/>
    <property type="molecule type" value="Genomic_DNA"/>
</dbReference>
<reference evidence="2 3" key="1">
    <citation type="submission" date="2019-07" db="EMBL/GenBank/DDBJ databases">
        <authorList>
            <person name="Brisse S."/>
            <person name="Rodrigues C."/>
            <person name="Thorpe H."/>
        </authorList>
    </citation>
    <scope>NUCLEOTIDE SEQUENCE [LARGE SCALE GENOMIC DNA]</scope>
    <source>
        <strain evidence="2">SB6411</strain>
    </source>
</reference>